<dbReference type="InterPro" id="IPR011440">
    <property type="entry name" value="DUF1543"/>
</dbReference>
<protein>
    <recommendedName>
        <fullName evidence="1">DUF1543 domain-containing protein</fullName>
    </recommendedName>
</protein>
<reference evidence="3" key="1">
    <citation type="submission" date="2016-10" db="EMBL/GenBank/DDBJ databases">
        <authorList>
            <person name="Varghese N."/>
            <person name="Submissions S."/>
        </authorList>
    </citation>
    <scope>NUCLEOTIDE SEQUENCE [LARGE SCALE GENOMIC DNA]</scope>
    <source>
        <strain evidence="3">DSM 18579</strain>
    </source>
</reference>
<dbReference type="AlphaFoldDB" id="A0A1H9ZA94"/>
<dbReference type="EMBL" id="FOHV01000003">
    <property type="protein sequence ID" value="SES78251.1"/>
    <property type="molecule type" value="Genomic_DNA"/>
</dbReference>
<proteinExistence type="predicted"/>
<evidence type="ECO:0000259" key="1">
    <source>
        <dbReference type="Pfam" id="PF07566"/>
    </source>
</evidence>
<dbReference type="Pfam" id="PF07566">
    <property type="entry name" value="DUF1543"/>
    <property type="match status" value="1"/>
</dbReference>
<dbReference type="RefSeq" id="WP_342721291.1">
    <property type="nucleotide sequence ID" value="NZ_FOHV01000003.1"/>
</dbReference>
<gene>
    <name evidence="2" type="ORF">SAMN02583745_00485</name>
</gene>
<sequence length="136" mass="15466">MQQTESGNVIDFNSKVYVFYIGGSAGKSNIEVHDIQFVVGKTPESCFDTLKQNWYGIPASLHIDGYRELNWADGYQITLSETPSESEEKLFFVNVGAYMESTLAELHAFDFFVGTDMQSVKKTCFRSFIKRYKTKA</sequence>
<evidence type="ECO:0000313" key="3">
    <source>
        <dbReference type="Proteomes" id="UP000242642"/>
    </source>
</evidence>
<name>A0A1H9ZA94_9GAMM</name>
<dbReference type="Gene3D" id="3.10.20.10">
    <property type="match status" value="2"/>
</dbReference>
<keyword evidence="3" id="KW-1185">Reference proteome</keyword>
<evidence type="ECO:0000313" key="2">
    <source>
        <dbReference type="EMBL" id="SES78251.1"/>
    </source>
</evidence>
<dbReference type="Proteomes" id="UP000242642">
    <property type="component" value="Unassembled WGS sequence"/>
</dbReference>
<feature type="domain" description="DUF1543" evidence="1">
    <location>
        <begin position="28"/>
        <end position="79"/>
    </location>
</feature>
<accession>A0A1H9ZA94</accession>
<dbReference type="STRING" id="1123402.SAMN02583745_00485"/>
<organism evidence="2 3">
    <name type="scientific">Thorsellia anophelis DSM 18579</name>
    <dbReference type="NCBI Taxonomy" id="1123402"/>
    <lineage>
        <taxon>Bacteria</taxon>
        <taxon>Pseudomonadati</taxon>
        <taxon>Pseudomonadota</taxon>
        <taxon>Gammaproteobacteria</taxon>
        <taxon>Enterobacterales</taxon>
        <taxon>Thorselliaceae</taxon>
        <taxon>Thorsellia</taxon>
    </lineage>
</organism>